<dbReference type="PANTHER" id="PTHR31111">
    <property type="entry name" value="BNAA05G37150D PROTEIN-RELATED"/>
    <property type="match status" value="1"/>
</dbReference>
<evidence type="ECO:0008006" key="5">
    <source>
        <dbReference type="Google" id="ProtNLM"/>
    </source>
</evidence>
<dbReference type="Gramene" id="ESQ51791">
    <property type="protein sequence ID" value="ESQ51791"/>
    <property type="gene ID" value="EUTSA_v10017547mg"/>
</dbReference>
<dbReference type="SUPFAM" id="SSF81383">
    <property type="entry name" value="F-box domain"/>
    <property type="match status" value="1"/>
</dbReference>
<name>V4NXY0_EUTSA</name>
<gene>
    <name evidence="3" type="ORF">EUTSA_v10017547mg</name>
</gene>
<evidence type="ECO:0000259" key="1">
    <source>
        <dbReference type="Pfam" id="PF00646"/>
    </source>
</evidence>
<keyword evidence="4" id="KW-1185">Reference proteome</keyword>
<dbReference type="PANTHER" id="PTHR31111:SF125">
    <property type="entry name" value="F-BOX PROTEIN CPR30-LIKE"/>
    <property type="match status" value="1"/>
</dbReference>
<evidence type="ECO:0000313" key="4">
    <source>
        <dbReference type="Proteomes" id="UP000030689"/>
    </source>
</evidence>
<dbReference type="OMA" id="KSGWICK"/>
<dbReference type="KEGG" id="eus:EUTSA_v10017547mg"/>
<feature type="domain" description="F-box associated beta-propeller type 3" evidence="2">
    <location>
        <begin position="65"/>
        <end position="381"/>
    </location>
</feature>
<dbReference type="Pfam" id="PF00646">
    <property type="entry name" value="F-box"/>
    <property type="match status" value="1"/>
</dbReference>
<dbReference type="EMBL" id="KI517385">
    <property type="protein sequence ID" value="ESQ51791.1"/>
    <property type="molecule type" value="Genomic_DNA"/>
</dbReference>
<reference evidence="3 4" key="1">
    <citation type="journal article" date="2013" name="Front. Plant Sci.">
        <title>The Reference Genome of the Halophytic Plant Eutrema salsugineum.</title>
        <authorList>
            <person name="Yang R."/>
            <person name="Jarvis D.E."/>
            <person name="Chen H."/>
            <person name="Beilstein M.A."/>
            <person name="Grimwood J."/>
            <person name="Jenkins J."/>
            <person name="Shu S."/>
            <person name="Prochnik S."/>
            <person name="Xin M."/>
            <person name="Ma C."/>
            <person name="Schmutz J."/>
            <person name="Wing R.A."/>
            <person name="Mitchell-Olds T."/>
            <person name="Schumaker K.S."/>
            <person name="Wang X."/>
        </authorList>
    </citation>
    <scope>NUCLEOTIDE SEQUENCE [LARGE SCALE GENOMIC DNA]</scope>
</reference>
<protein>
    <recommendedName>
        <fullName evidence="5">F-box domain-containing protein</fullName>
    </recommendedName>
</protein>
<dbReference type="Proteomes" id="UP000030689">
    <property type="component" value="Unassembled WGS sequence"/>
</dbReference>
<dbReference type="eggNOG" id="ENOG502SNHU">
    <property type="taxonomic scope" value="Eukaryota"/>
</dbReference>
<dbReference type="InterPro" id="IPR036047">
    <property type="entry name" value="F-box-like_dom_sf"/>
</dbReference>
<feature type="domain" description="F-box" evidence="1">
    <location>
        <begin position="18"/>
        <end position="52"/>
    </location>
</feature>
<dbReference type="CDD" id="cd22157">
    <property type="entry name" value="F-box_AtFBW1-like"/>
    <property type="match status" value="1"/>
</dbReference>
<dbReference type="AlphaFoldDB" id="V4NXY0"/>
<dbReference type="Pfam" id="PF08268">
    <property type="entry name" value="FBA_3"/>
    <property type="match status" value="1"/>
</dbReference>
<dbReference type="InterPro" id="IPR001810">
    <property type="entry name" value="F-box_dom"/>
</dbReference>
<dbReference type="NCBIfam" id="TIGR01640">
    <property type="entry name" value="F_box_assoc_1"/>
    <property type="match status" value="1"/>
</dbReference>
<organism evidence="3 4">
    <name type="scientific">Eutrema salsugineum</name>
    <name type="common">Saltwater cress</name>
    <name type="synonym">Sisymbrium salsugineum</name>
    <dbReference type="NCBI Taxonomy" id="72664"/>
    <lineage>
        <taxon>Eukaryota</taxon>
        <taxon>Viridiplantae</taxon>
        <taxon>Streptophyta</taxon>
        <taxon>Embryophyta</taxon>
        <taxon>Tracheophyta</taxon>
        <taxon>Spermatophyta</taxon>
        <taxon>Magnoliopsida</taxon>
        <taxon>eudicotyledons</taxon>
        <taxon>Gunneridae</taxon>
        <taxon>Pentapetalae</taxon>
        <taxon>rosids</taxon>
        <taxon>malvids</taxon>
        <taxon>Brassicales</taxon>
        <taxon>Brassicaceae</taxon>
        <taxon>Eutremeae</taxon>
        <taxon>Eutrema</taxon>
    </lineage>
</organism>
<dbReference type="InterPro" id="IPR017451">
    <property type="entry name" value="F-box-assoc_interact_dom"/>
</dbReference>
<sequence length="396" mass="45638">MKSRRLQKVSEAEPIPVDDLIFEILLRLPAKSIARFRCVSKPWSSMLGRQDFTEMFFTRSSSLPKLLFSCQEDDDSHFFSAPQVQNENSPLVTLKHHAKFPFDQYSSLICGHVRGYVCHTHQRIVKGRKETVPVICNPSTGQSFELPKVKTRRVNVRSFFVYDQIGKKFKILSMSWSCYRDRGITEEHQVLTLETGNLSWRMIQCGIPHHPVFDGICIDGCLYYQAMVEDDLGASTIICFDIRSEKFGSIRKAEVDLWREEVVVNYKGKLGMLTADLGGEVTGQSSGFDLWVLVDAEKHEWSKQVYVFSLLWKNVVAESKLYFIGMTCGTSRDEIVLSPRYLSVFFYVFYYNFERGTVRRVEIQGMGAFQGHHRVHTFLHHAEDVKLYANVSDFIT</sequence>
<dbReference type="OrthoDB" id="687122at2759"/>
<evidence type="ECO:0000313" key="3">
    <source>
        <dbReference type="EMBL" id="ESQ51791.1"/>
    </source>
</evidence>
<accession>V4NXY0</accession>
<evidence type="ECO:0000259" key="2">
    <source>
        <dbReference type="Pfam" id="PF08268"/>
    </source>
</evidence>
<proteinExistence type="predicted"/>
<dbReference type="InterPro" id="IPR013187">
    <property type="entry name" value="F-box-assoc_dom_typ3"/>
</dbReference>